<accession>F2AQH1</accession>
<evidence type="ECO:0000313" key="2">
    <source>
        <dbReference type="Proteomes" id="UP000006222"/>
    </source>
</evidence>
<reference evidence="1 2" key="1">
    <citation type="journal article" date="2013" name="Mar. Genomics">
        <title>Expression of sulfatases in Rhodopirellula baltica and the diversity of sulfatases in the genus Rhodopirellula.</title>
        <authorList>
            <person name="Wegner C.E."/>
            <person name="Richter-Heitmann T."/>
            <person name="Klindworth A."/>
            <person name="Klockow C."/>
            <person name="Richter M."/>
            <person name="Achstetter T."/>
            <person name="Glockner F.O."/>
            <person name="Harder J."/>
        </authorList>
    </citation>
    <scope>NUCLEOTIDE SEQUENCE [LARGE SCALE GENOMIC DNA]</scope>
    <source>
        <strain evidence="1 2">WH47</strain>
    </source>
</reference>
<dbReference type="RefSeq" id="WP_007325882.1">
    <property type="nucleotide sequence ID" value="NZ_AFAR01000113.1"/>
</dbReference>
<comment type="caution">
    <text evidence="1">The sequence shown here is derived from an EMBL/GenBank/DDBJ whole genome shotgun (WGS) entry which is preliminary data.</text>
</comment>
<organism evidence="1 2">
    <name type="scientific">Rhodopirellula baltica WH47</name>
    <dbReference type="NCBI Taxonomy" id="991778"/>
    <lineage>
        <taxon>Bacteria</taxon>
        <taxon>Pseudomonadati</taxon>
        <taxon>Planctomycetota</taxon>
        <taxon>Planctomycetia</taxon>
        <taxon>Pirellulales</taxon>
        <taxon>Pirellulaceae</taxon>
        <taxon>Rhodopirellula</taxon>
    </lineage>
</organism>
<evidence type="ECO:0000313" key="1">
    <source>
        <dbReference type="EMBL" id="EGF28115.1"/>
    </source>
</evidence>
<sequence>MLDSVGRGFGCHVLQCLTKRGTIETIDRLIDSINDYFFYILHRDTAMVSPIVKVDDKHLPLYRVVWIADLPHFCGEEDCQREGYYEIRLDVEDSVWTSSAERDEVLEALNRWCGDPRDDPDERPF</sequence>
<proteinExistence type="predicted"/>
<name>F2AQH1_RHOBT</name>
<gene>
    <name evidence="1" type="ORF">RBWH47_00924</name>
</gene>
<dbReference type="AlphaFoldDB" id="F2AQH1"/>
<dbReference type="PATRIC" id="fig|991778.3.peg.2059"/>
<protein>
    <submittedName>
        <fullName evidence="1">Uncharacterized protein</fullName>
    </submittedName>
</protein>
<dbReference type="EMBL" id="AFAR01000113">
    <property type="protein sequence ID" value="EGF28115.1"/>
    <property type="molecule type" value="Genomic_DNA"/>
</dbReference>
<dbReference type="Proteomes" id="UP000006222">
    <property type="component" value="Unassembled WGS sequence"/>
</dbReference>